<dbReference type="EMBL" id="CAFABA010000007">
    <property type="protein sequence ID" value="CAB4815613.1"/>
    <property type="molecule type" value="Genomic_DNA"/>
</dbReference>
<dbReference type="EMBL" id="CAFBOS010000091">
    <property type="protein sequence ID" value="CAB5000036.1"/>
    <property type="molecule type" value="Genomic_DNA"/>
</dbReference>
<sequence length="275" mass="30198">MSFAANGEIRICYDTIGYPEDPPLLLIAGLGNQLVTWQDEFCASLIDRGFFVIRFDNRDCGLSSVVTDRDGYTLHDMAGDALAVLDALGVARVHLFGHSLGGMIAQVMSIEHPDRVASMTVLSTSTGNWDHGTPSDEALAAISRPVTEDREESFERDVANRRVWASPSWFDEDLIREQFRVAYDRAFTPGGSARQYLAILQAPEREEALRTLNVPTLVMHGTLDPLIAMDGGQRLASLVPGAQFMEIEGLAHDLPIQVWQQVISAITSHVSQNAS</sequence>
<dbReference type="InterPro" id="IPR000073">
    <property type="entry name" value="AB_hydrolase_1"/>
</dbReference>
<evidence type="ECO:0000313" key="5">
    <source>
        <dbReference type="EMBL" id="CAB5000036.1"/>
    </source>
</evidence>
<dbReference type="InterPro" id="IPR050471">
    <property type="entry name" value="AB_hydrolase"/>
</dbReference>
<name>A0A6J6RQP4_9ZZZZ</name>
<dbReference type="PRINTS" id="PR00111">
    <property type="entry name" value="ABHYDROLASE"/>
</dbReference>
<dbReference type="SUPFAM" id="SSF53474">
    <property type="entry name" value="alpha/beta-Hydrolases"/>
    <property type="match status" value="1"/>
</dbReference>
<evidence type="ECO:0000313" key="3">
    <source>
        <dbReference type="EMBL" id="CAB4815613.1"/>
    </source>
</evidence>
<proteinExistence type="predicted"/>
<dbReference type="AlphaFoldDB" id="A0A6J6RQP4"/>
<dbReference type="InterPro" id="IPR029058">
    <property type="entry name" value="AB_hydrolase_fold"/>
</dbReference>
<dbReference type="Pfam" id="PF00561">
    <property type="entry name" value="Abhydrolase_1"/>
    <property type="match status" value="1"/>
</dbReference>
<evidence type="ECO:0000313" key="2">
    <source>
        <dbReference type="EMBL" id="CAB4724759.1"/>
    </source>
</evidence>
<dbReference type="Gene3D" id="3.40.50.1820">
    <property type="entry name" value="alpha/beta hydrolase"/>
    <property type="match status" value="1"/>
</dbReference>
<dbReference type="EMBL" id="CAEZYR010000001">
    <property type="protein sequence ID" value="CAB4724759.1"/>
    <property type="molecule type" value="Genomic_DNA"/>
</dbReference>
<dbReference type="GO" id="GO:0046503">
    <property type="term" value="P:glycerolipid catabolic process"/>
    <property type="evidence" value="ECO:0007669"/>
    <property type="project" value="TreeGrafter"/>
</dbReference>
<reference evidence="2" key="1">
    <citation type="submission" date="2020-05" db="EMBL/GenBank/DDBJ databases">
        <authorList>
            <person name="Chiriac C."/>
            <person name="Salcher M."/>
            <person name="Ghai R."/>
            <person name="Kavagutti S V."/>
        </authorList>
    </citation>
    <scope>NUCLEOTIDE SEQUENCE</scope>
</reference>
<accession>A0A6J6RQP4</accession>
<dbReference type="EMBL" id="CAFBMH010000016">
    <property type="protein sequence ID" value="CAB4897788.1"/>
    <property type="molecule type" value="Genomic_DNA"/>
</dbReference>
<organism evidence="2">
    <name type="scientific">freshwater metagenome</name>
    <dbReference type="NCBI Taxonomy" id="449393"/>
    <lineage>
        <taxon>unclassified sequences</taxon>
        <taxon>metagenomes</taxon>
        <taxon>ecological metagenomes</taxon>
    </lineage>
</organism>
<evidence type="ECO:0000259" key="1">
    <source>
        <dbReference type="Pfam" id="PF00561"/>
    </source>
</evidence>
<dbReference type="PANTHER" id="PTHR43433:SF5">
    <property type="entry name" value="AB HYDROLASE-1 DOMAIN-CONTAINING PROTEIN"/>
    <property type="match status" value="1"/>
</dbReference>
<feature type="domain" description="AB hydrolase-1" evidence="1">
    <location>
        <begin position="22"/>
        <end position="254"/>
    </location>
</feature>
<dbReference type="PANTHER" id="PTHR43433">
    <property type="entry name" value="HYDROLASE, ALPHA/BETA FOLD FAMILY PROTEIN"/>
    <property type="match status" value="1"/>
</dbReference>
<evidence type="ECO:0000313" key="4">
    <source>
        <dbReference type="EMBL" id="CAB4897788.1"/>
    </source>
</evidence>
<protein>
    <submittedName>
        <fullName evidence="2">Unannotated protein</fullName>
    </submittedName>
</protein>
<dbReference type="GO" id="GO:0004806">
    <property type="term" value="F:triacylglycerol lipase activity"/>
    <property type="evidence" value="ECO:0007669"/>
    <property type="project" value="TreeGrafter"/>
</dbReference>
<gene>
    <name evidence="2" type="ORF">UFOPK2754_00062</name>
    <name evidence="3" type="ORF">UFOPK3139_00330</name>
    <name evidence="4" type="ORF">UFOPK3543_00682</name>
    <name evidence="5" type="ORF">UFOPK3967_01567</name>
</gene>